<sequence length="44" mass="4775">MLRGCSASTDPWALVKNNSIMNSTLVPGHFSQKPGCLCQQTESH</sequence>
<dbReference type="AlphaFoldDB" id="A0A0E9P554"/>
<name>A0A0E9P554_ANGAN</name>
<organism evidence="1">
    <name type="scientific">Anguilla anguilla</name>
    <name type="common">European freshwater eel</name>
    <name type="synonym">Muraena anguilla</name>
    <dbReference type="NCBI Taxonomy" id="7936"/>
    <lineage>
        <taxon>Eukaryota</taxon>
        <taxon>Metazoa</taxon>
        <taxon>Chordata</taxon>
        <taxon>Craniata</taxon>
        <taxon>Vertebrata</taxon>
        <taxon>Euteleostomi</taxon>
        <taxon>Actinopterygii</taxon>
        <taxon>Neopterygii</taxon>
        <taxon>Teleostei</taxon>
        <taxon>Anguilliformes</taxon>
        <taxon>Anguillidae</taxon>
        <taxon>Anguilla</taxon>
    </lineage>
</organism>
<proteinExistence type="predicted"/>
<reference evidence="1" key="1">
    <citation type="submission" date="2014-11" db="EMBL/GenBank/DDBJ databases">
        <authorList>
            <person name="Amaro Gonzalez C."/>
        </authorList>
    </citation>
    <scope>NUCLEOTIDE SEQUENCE</scope>
</reference>
<accession>A0A0E9P554</accession>
<evidence type="ECO:0000313" key="1">
    <source>
        <dbReference type="EMBL" id="JAG99510.1"/>
    </source>
</evidence>
<dbReference type="EMBL" id="GBXM01109066">
    <property type="protein sequence ID" value="JAG99510.1"/>
    <property type="molecule type" value="Transcribed_RNA"/>
</dbReference>
<reference evidence="1" key="2">
    <citation type="journal article" date="2015" name="Fish Shellfish Immunol.">
        <title>Early steps in the European eel (Anguilla anguilla)-Vibrio vulnificus interaction in the gills: Role of the RtxA13 toxin.</title>
        <authorList>
            <person name="Callol A."/>
            <person name="Pajuelo D."/>
            <person name="Ebbesson L."/>
            <person name="Teles M."/>
            <person name="MacKenzie S."/>
            <person name="Amaro C."/>
        </authorList>
    </citation>
    <scope>NUCLEOTIDE SEQUENCE</scope>
</reference>
<protein>
    <submittedName>
        <fullName evidence="1">Uncharacterized protein</fullName>
    </submittedName>
</protein>